<dbReference type="SUPFAM" id="SSF46785">
    <property type="entry name" value="Winged helix' DNA-binding domain"/>
    <property type="match status" value="1"/>
</dbReference>
<dbReference type="Pfam" id="PF01614">
    <property type="entry name" value="IclR_C"/>
    <property type="match status" value="1"/>
</dbReference>
<protein>
    <submittedName>
        <fullName evidence="6">Transcriptional regulator, IclR family</fullName>
    </submittedName>
</protein>
<dbReference type="PANTHER" id="PTHR30136">
    <property type="entry name" value="HELIX-TURN-HELIX TRANSCRIPTIONAL REGULATOR, ICLR FAMILY"/>
    <property type="match status" value="1"/>
</dbReference>
<dbReference type="AlphaFoldDB" id="A0A1I5AHU7"/>
<keyword evidence="1" id="KW-0805">Transcription regulation</keyword>
<evidence type="ECO:0000259" key="5">
    <source>
        <dbReference type="PROSITE" id="PS51078"/>
    </source>
</evidence>
<dbReference type="Pfam" id="PF09339">
    <property type="entry name" value="HTH_IclR"/>
    <property type="match status" value="1"/>
</dbReference>
<feature type="domain" description="HTH iclR-type" evidence="4">
    <location>
        <begin position="17"/>
        <end position="85"/>
    </location>
</feature>
<sequence length="261" mass="27898">MDGYKMDSDAPSEPKVDSTLSKGLTILENLAGSLQGKGVTELSKELGLTKSNTFRLLQTLVTLGYVQHLPDKTYAATLKTWRVGLASVENLNLRDIAAPELTFLSQETGEVIYLAVRENLSVVYIDKIDSQKPIRSWNAIGGTAPLHCVGTGKAILAADFDRLRDKISGALTRHTDKTLTDLAALETDLKATLARGYAYDAGEFRERILSFGAAITLPSGEPVAALGISLPDINLPEGGVDRYGGLVSHAARSVSAKLGRG</sequence>
<dbReference type="Gene3D" id="1.10.10.10">
    <property type="entry name" value="Winged helix-like DNA-binding domain superfamily/Winged helix DNA-binding domain"/>
    <property type="match status" value="1"/>
</dbReference>
<dbReference type="InterPro" id="IPR050707">
    <property type="entry name" value="HTH_MetabolicPath_Reg"/>
</dbReference>
<dbReference type="Gene3D" id="3.30.450.40">
    <property type="match status" value="1"/>
</dbReference>
<evidence type="ECO:0000313" key="6">
    <source>
        <dbReference type="EMBL" id="SFN61940.1"/>
    </source>
</evidence>
<keyword evidence="3" id="KW-0804">Transcription</keyword>
<evidence type="ECO:0000259" key="4">
    <source>
        <dbReference type="PROSITE" id="PS51077"/>
    </source>
</evidence>
<dbReference type="STRING" id="1005928.SAMN04487859_1069"/>
<reference evidence="7" key="1">
    <citation type="submission" date="2016-10" db="EMBL/GenBank/DDBJ databases">
        <authorList>
            <person name="Varghese N."/>
            <person name="Submissions S."/>
        </authorList>
    </citation>
    <scope>NUCLEOTIDE SEQUENCE [LARGE SCALE GENOMIC DNA]</scope>
    <source>
        <strain evidence="7">DSM 28463</strain>
    </source>
</reference>
<gene>
    <name evidence="6" type="ORF">SAMN04487859_1069</name>
</gene>
<keyword evidence="7" id="KW-1185">Reference proteome</keyword>
<proteinExistence type="predicted"/>
<dbReference type="GO" id="GO:0003677">
    <property type="term" value="F:DNA binding"/>
    <property type="evidence" value="ECO:0007669"/>
    <property type="project" value="UniProtKB-KW"/>
</dbReference>
<dbReference type="SMART" id="SM00346">
    <property type="entry name" value="HTH_ICLR"/>
    <property type="match status" value="1"/>
</dbReference>
<dbReference type="InterPro" id="IPR036388">
    <property type="entry name" value="WH-like_DNA-bd_sf"/>
</dbReference>
<evidence type="ECO:0000256" key="1">
    <source>
        <dbReference type="ARBA" id="ARBA00023015"/>
    </source>
</evidence>
<dbReference type="GO" id="GO:0045892">
    <property type="term" value="P:negative regulation of DNA-templated transcription"/>
    <property type="evidence" value="ECO:0007669"/>
    <property type="project" value="TreeGrafter"/>
</dbReference>
<keyword evidence="2" id="KW-0238">DNA-binding</keyword>
<dbReference type="InterPro" id="IPR005471">
    <property type="entry name" value="Tscrpt_reg_IclR_N"/>
</dbReference>
<dbReference type="PANTHER" id="PTHR30136:SF24">
    <property type="entry name" value="HTH-TYPE TRANSCRIPTIONAL REPRESSOR ALLR"/>
    <property type="match status" value="1"/>
</dbReference>
<evidence type="ECO:0000256" key="3">
    <source>
        <dbReference type="ARBA" id="ARBA00023163"/>
    </source>
</evidence>
<dbReference type="PROSITE" id="PS51077">
    <property type="entry name" value="HTH_ICLR"/>
    <property type="match status" value="1"/>
</dbReference>
<accession>A0A1I5AHU7</accession>
<dbReference type="Proteomes" id="UP000198599">
    <property type="component" value="Unassembled WGS sequence"/>
</dbReference>
<organism evidence="6 7">
    <name type="scientific">Roseovarius lutimaris</name>
    <dbReference type="NCBI Taxonomy" id="1005928"/>
    <lineage>
        <taxon>Bacteria</taxon>
        <taxon>Pseudomonadati</taxon>
        <taxon>Pseudomonadota</taxon>
        <taxon>Alphaproteobacteria</taxon>
        <taxon>Rhodobacterales</taxon>
        <taxon>Roseobacteraceae</taxon>
        <taxon>Roseovarius</taxon>
    </lineage>
</organism>
<evidence type="ECO:0000256" key="2">
    <source>
        <dbReference type="ARBA" id="ARBA00023125"/>
    </source>
</evidence>
<dbReference type="RefSeq" id="WP_218145646.1">
    <property type="nucleotide sequence ID" value="NZ_FOVP01000006.1"/>
</dbReference>
<dbReference type="InterPro" id="IPR036390">
    <property type="entry name" value="WH_DNA-bd_sf"/>
</dbReference>
<evidence type="ECO:0000313" key="7">
    <source>
        <dbReference type="Proteomes" id="UP000198599"/>
    </source>
</evidence>
<name>A0A1I5AHU7_9RHOB</name>
<dbReference type="SUPFAM" id="SSF55781">
    <property type="entry name" value="GAF domain-like"/>
    <property type="match status" value="1"/>
</dbReference>
<dbReference type="GO" id="GO:0003700">
    <property type="term" value="F:DNA-binding transcription factor activity"/>
    <property type="evidence" value="ECO:0007669"/>
    <property type="project" value="TreeGrafter"/>
</dbReference>
<dbReference type="PROSITE" id="PS51078">
    <property type="entry name" value="ICLR_ED"/>
    <property type="match status" value="1"/>
</dbReference>
<feature type="domain" description="IclR-ED" evidence="5">
    <location>
        <begin position="79"/>
        <end position="260"/>
    </location>
</feature>
<dbReference type="EMBL" id="FOVP01000006">
    <property type="protein sequence ID" value="SFN61940.1"/>
    <property type="molecule type" value="Genomic_DNA"/>
</dbReference>
<dbReference type="InterPro" id="IPR029016">
    <property type="entry name" value="GAF-like_dom_sf"/>
</dbReference>
<dbReference type="InterPro" id="IPR014757">
    <property type="entry name" value="Tscrpt_reg_IclR_C"/>
</dbReference>